<keyword evidence="2 6" id="KW-0238">DNA-binding</keyword>
<dbReference type="PROSITE" id="PS51078">
    <property type="entry name" value="ICLR_ED"/>
    <property type="match status" value="1"/>
</dbReference>
<protein>
    <submittedName>
        <fullName evidence="6">DNA-binding IclR family transcriptional regulator</fullName>
    </submittedName>
</protein>
<proteinExistence type="predicted"/>
<dbReference type="PANTHER" id="PTHR30136:SF24">
    <property type="entry name" value="HTH-TYPE TRANSCRIPTIONAL REPRESSOR ALLR"/>
    <property type="match status" value="1"/>
</dbReference>
<keyword evidence="7" id="KW-1185">Reference proteome</keyword>
<name>A0A7Z0A8Q4_9MICO</name>
<dbReference type="SMART" id="SM00346">
    <property type="entry name" value="HTH_ICLR"/>
    <property type="match status" value="1"/>
</dbReference>
<reference evidence="6 7" key="1">
    <citation type="submission" date="2020-07" db="EMBL/GenBank/DDBJ databases">
        <title>Sequencing the genomes of 1000 actinobacteria strains.</title>
        <authorList>
            <person name="Klenk H.-P."/>
        </authorList>
    </citation>
    <scope>NUCLEOTIDE SEQUENCE [LARGE SCALE GENOMIC DNA]</scope>
    <source>
        <strain evidence="6 7">DSM 26341</strain>
    </source>
</reference>
<evidence type="ECO:0000256" key="1">
    <source>
        <dbReference type="ARBA" id="ARBA00023015"/>
    </source>
</evidence>
<dbReference type="RefSeq" id="WP_179425738.1">
    <property type="nucleotide sequence ID" value="NZ_JACBZP010000001.1"/>
</dbReference>
<feature type="domain" description="IclR-ED" evidence="5">
    <location>
        <begin position="84"/>
        <end position="268"/>
    </location>
</feature>
<keyword evidence="1" id="KW-0805">Transcription regulation</keyword>
<organism evidence="6 7">
    <name type="scientific">Spelaeicoccus albus</name>
    <dbReference type="NCBI Taxonomy" id="1280376"/>
    <lineage>
        <taxon>Bacteria</taxon>
        <taxon>Bacillati</taxon>
        <taxon>Actinomycetota</taxon>
        <taxon>Actinomycetes</taxon>
        <taxon>Micrococcales</taxon>
        <taxon>Brevibacteriaceae</taxon>
        <taxon>Spelaeicoccus</taxon>
    </lineage>
</organism>
<dbReference type="EMBL" id="JACBZP010000001">
    <property type="protein sequence ID" value="NYI66407.1"/>
    <property type="molecule type" value="Genomic_DNA"/>
</dbReference>
<dbReference type="Pfam" id="PF09339">
    <property type="entry name" value="HTH_IclR"/>
    <property type="match status" value="1"/>
</dbReference>
<feature type="domain" description="HTH iclR-type" evidence="4">
    <location>
        <begin position="22"/>
        <end position="83"/>
    </location>
</feature>
<dbReference type="InterPro" id="IPR029016">
    <property type="entry name" value="GAF-like_dom_sf"/>
</dbReference>
<dbReference type="PANTHER" id="PTHR30136">
    <property type="entry name" value="HELIX-TURN-HELIX TRANSCRIPTIONAL REGULATOR, ICLR FAMILY"/>
    <property type="match status" value="1"/>
</dbReference>
<dbReference type="PROSITE" id="PS51077">
    <property type="entry name" value="HTH_ICLR"/>
    <property type="match status" value="1"/>
</dbReference>
<dbReference type="InterPro" id="IPR005471">
    <property type="entry name" value="Tscrpt_reg_IclR_N"/>
</dbReference>
<dbReference type="InterPro" id="IPR014757">
    <property type="entry name" value="Tscrpt_reg_IclR_C"/>
</dbReference>
<sequence length="273" mass="29637">MKARGQADVEVAQSGADRETGVVTLEKSFAILELVAERGGATAKEVSDTLGYPLPTVYRLMATLVRSDYLVHLKGMKRFELGYKLDRLGVSLHRQVGVPATVRAEVARLHQATEAAGYFAVYRGADVVVAYVDDCPDHRRIQPLRFGFHEAAHATAFGKTLLAGMAGEQLDQYLDVHGLPRLTPFTITSRAELDDHLRQVATSGIAWEHAEFVPGMTCAAIGVHNGAGALIGAVAVSAPSGDVSRSRERSIERTLRESANNVSTYYRSGTMRR</sequence>
<dbReference type="GO" id="GO:0003700">
    <property type="term" value="F:DNA-binding transcription factor activity"/>
    <property type="evidence" value="ECO:0007669"/>
    <property type="project" value="TreeGrafter"/>
</dbReference>
<dbReference type="GO" id="GO:0045892">
    <property type="term" value="P:negative regulation of DNA-templated transcription"/>
    <property type="evidence" value="ECO:0007669"/>
    <property type="project" value="TreeGrafter"/>
</dbReference>
<dbReference type="InterPro" id="IPR050707">
    <property type="entry name" value="HTH_MetabolicPath_Reg"/>
</dbReference>
<dbReference type="SUPFAM" id="SSF46785">
    <property type="entry name" value="Winged helix' DNA-binding domain"/>
    <property type="match status" value="1"/>
</dbReference>
<dbReference type="InterPro" id="IPR036390">
    <property type="entry name" value="WH_DNA-bd_sf"/>
</dbReference>
<dbReference type="Gene3D" id="1.10.10.10">
    <property type="entry name" value="Winged helix-like DNA-binding domain superfamily/Winged helix DNA-binding domain"/>
    <property type="match status" value="1"/>
</dbReference>
<evidence type="ECO:0000259" key="5">
    <source>
        <dbReference type="PROSITE" id="PS51078"/>
    </source>
</evidence>
<dbReference type="InterPro" id="IPR036388">
    <property type="entry name" value="WH-like_DNA-bd_sf"/>
</dbReference>
<dbReference type="GO" id="GO:0003677">
    <property type="term" value="F:DNA binding"/>
    <property type="evidence" value="ECO:0007669"/>
    <property type="project" value="UniProtKB-KW"/>
</dbReference>
<dbReference type="SUPFAM" id="SSF55781">
    <property type="entry name" value="GAF domain-like"/>
    <property type="match status" value="1"/>
</dbReference>
<evidence type="ECO:0000313" key="7">
    <source>
        <dbReference type="Proteomes" id="UP000539111"/>
    </source>
</evidence>
<evidence type="ECO:0000256" key="3">
    <source>
        <dbReference type="ARBA" id="ARBA00023163"/>
    </source>
</evidence>
<dbReference type="Proteomes" id="UP000539111">
    <property type="component" value="Unassembled WGS sequence"/>
</dbReference>
<gene>
    <name evidence="6" type="ORF">BJY26_000713</name>
</gene>
<accession>A0A7Z0A8Q4</accession>
<comment type="caution">
    <text evidence="6">The sequence shown here is derived from an EMBL/GenBank/DDBJ whole genome shotgun (WGS) entry which is preliminary data.</text>
</comment>
<evidence type="ECO:0000259" key="4">
    <source>
        <dbReference type="PROSITE" id="PS51077"/>
    </source>
</evidence>
<dbReference type="AlphaFoldDB" id="A0A7Z0A8Q4"/>
<dbReference type="Pfam" id="PF01614">
    <property type="entry name" value="IclR_C"/>
    <property type="match status" value="1"/>
</dbReference>
<keyword evidence="3" id="KW-0804">Transcription</keyword>
<dbReference type="Gene3D" id="3.30.450.40">
    <property type="match status" value="1"/>
</dbReference>
<evidence type="ECO:0000256" key="2">
    <source>
        <dbReference type="ARBA" id="ARBA00023125"/>
    </source>
</evidence>
<evidence type="ECO:0000313" key="6">
    <source>
        <dbReference type="EMBL" id="NYI66407.1"/>
    </source>
</evidence>